<sequence>MNADQTGSCFSSKPISLCMTKMENSNCGANDGMDETISRERVDQRVRLVRLQGNCQSRRRRGTSMARLGDEMASQEKKRKGRNSCPMALTRHSFISWVNLPLTLREGYYLTPGFQLLWW</sequence>
<proteinExistence type="predicted"/>
<organism evidence="2 3">
    <name type="scientific">Laccaria amethystina LaAM-08-1</name>
    <dbReference type="NCBI Taxonomy" id="1095629"/>
    <lineage>
        <taxon>Eukaryota</taxon>
        <taxon>Fungi</taxon>
        <taxon>Dikarya</taxon>
        <taxon>Basidiomycota</taxon>
        <taxon>Agaricomycotina</taxon>
        <taxon>Agaricomycetes</taxon>
        <taxon>Agaricomycetidae</taxon>
        <taxon>Agaricales</taxon>
        <taxon>Agaricineae</taxon>
        <taxon>Hydnangiaceae</taxon>
        <taxon>Laccaria</taxon>
    </lineage>
</organism>
<dbReference type="AlphaFoldDB" id="A0A0C9Y0L8"/>
<dbReference type="EMBL" id="KN838604">
    <property type="protein sequence ID" value="KIK01598.1"/>
    <property type="molecule type" value="Genomic_DNA"/>
</dbReference>
<feature type="region of interest" description="Disordered" evidence="1">
    <location>
        <begin position="58"/>
        <end position="84"/>
    </location>
</feature>
<reference evidence="3" key="2">
    <citation type="submission" date="2015-01" db="EMBL/GenBank/DDBJ databases">
        <title>Evolutionary Origins and Diversification of the Mycorrhizal Mutualists.</title>
        <authorList>
            <consortium name="DOE Joint Genome Institute"/>
            <consortium name="Mycorrhizal Genomics Consortium"/>
            <person name="Kohler A."/>
            <person name="Kuo A."/>
            <person name="Nagy L.G."/>
            <person name="Floudas D."/>
            <person name="Copeland A."/>
            <person name="Barry K.W."/>
            <person name="Cichocki N."/>
            <person name="Veneault-Fourrey C."/>
            <person name="LaButti K."/>
            <person name="Lindquist E.A."/>
            <person name="Lipzen A."/>
            <person name="Lundell T."/>
            <person name="Morin E."/>
            <person name="Murat C."/>
            <person name="Riley R."/>
            <person name="Ohm R."/>
            <person name="Sun H."/>
            <person name="Tunlid A."/>
            <person name="Henrissat B."/>
            <person name="Grigoriev I.V."/>
            <person name="Hibbett D.S."/>
            <person name="Martin F."/>
        </authorList>
    </citation>
    <scope>NUCLEOTIDE SEQUENCE [LARGE SCALE GENOMIC DNA]</scope>
    <source>
        <strain evidence="3">LaAM-08-1</strain>
    </source>
</reference>
<keyword evidence="3" id="KW-1185">Reference proteome</keyword>
<gene>
    <name evidence="2" type="ORF">K443DRAFT_554241</name>
</gene>
<accession>A0A0C9Y0L8</accession>
<dbReference type="HOGENOM" id="CLU_2061875_0_0_1"/>
<evidence type="ECO:0000313" key="2">
    <source>
        <dbReference type="EMBL" id="KIK01598.1"/>
    </source>
</evidence>
<dbReference type="Proteomes" id="UP000054477">
    <property type="component" value="Unassembled WGS sequence"/>
</dbReference>
<reference evidence="2 3" key="1">
    <citation type="submission" date="2014-04" db="EMBL/GenBank/DDBJ databases">
        <authorList>
            <consortium name="DOE Joint Genome Institute"/>
            <person name="Kuo A."/>
            <person name="Kohler A."/>
            <person name="Nagy L.G."/>
            <person name="Floudas D."/>
            <person name="Copeland A."/>
            <person name="Barry K.W."/>
            <person name="Cichocki N."/>
            <person name="Veneault-Fourrey C."/>
            <person name="LaButti K."/>
            <person name="Lindquist E.A."/>
            <person name="Lipzen A."/>
            <person name="Lundell T."/>
            <person name="Morin E."/>
            <person name="Murat C."/>
            <person name="Sun H."/>
            <person name="Tunlid A."/>
            <person name="Henrissat B."/>
            <person name="Grigoriev I.V."/>
            <person name="Hibbett D.S."/>
            <person name="Martin F."/>
            <person name="Nordberg H.P."/>
            <person name="Cantor M.N."/>
            <person name="Hua S.X."/>
        </authorList>
    </citation>
    <scope>NUCLEOTIDE SEQUENCE [LARGE SCALE GENOMIC DNA]</scope>
    <source>
        <strain evidence="2 3">LaAM-08-1</strain>
    </source>
</reference>
<evidence type="ECO:0000313" key="3">
    <source>
        <dbReference type="Proteomes" id="UP000054477"/>
    </source>
</evidence>
<evidence type="ECO:0000256" key="1">
    <source>
        <dbReference type="SAM" id="MobiDB-lite"/>
    </source>
</evidence>
<protein>
    <submittedName>
        <fullName evidence="2">Uncharacterized protein</fullName>
    </submittedName>
</protein>
<name>A0A0C9Y0L8_9AGAR</name>